<evidence type="ECO:0000313" key="2">
    <source>
        <dbReference type="Proteomes" id="UP001057452"/>
    </source>
</evidence>
<proteinExistence type="predicted"/>
<evidence type="ECO:0000313" key="1">
    <source>
        <dbReference type="EMBL" id="KAI4832567.1"/>
    </source>
</evidence>
<sequence>MMDRSSELEWILSEMSPAEMLSTLMETRGGIGWRGPPPLASSCAPQPTNVIVNMDPTVELVGQHAPSVCRDNGQELYQVLPAEVPLPYFPPPVPAAPSLSYNSKKRRHNEQQDSNRPYVRKPLNAFMWYMKEQRALVKAEVDSKDGGQWP</sequence>
<name>A0ACB9XZK5_CHAAC</name>
<accession>A0ACB9XZK5</accession>
<keyword evidence="2" id="KW-1185">Reference proteome</keyword>
<dbReference type="EMBL" id="CM043785">
    <property type="protein sequence ID" value="KAI4832567.1"/>
    <property type="molecule type" value="Genomic_DNA"/>
</dbReference>
<reference evidence="1" key="1">
    <citation type="submission" date="2022-05" db="EMBL/GenBank/DDBJ databases">
        <title>Chromosome-level genome of Chaenocephalus aceratus.</title>
        <authorList>
            <person name="Park H."/>
        </authorList>
    </citation>
    <scope>NUCLEOTIDE SEQUENCE</scope>
    <source>
        <strain evidence="1">KU_202001</strain>
    </source>
</reference>
<comment type="caution">
    <text evidence="1">The sequence shown here is derived from an EMBL/GenBank/DDBJ whole genome shotgun (WGS) entry which is preliminary data.</text>
</comment>
<dbReference type="Proteomes" id="UP001057452">
    <property type="component" value="Chromosome 1"/>
</dbReference>
<protein>
    <submittedName>
        <fullName evidence="1">Uncharacterized protein</fullName>
    </submittedName>
</protein>
<organism evidence="1 2">
    <name type="scientific">Chaenocephalus aceratus</name>
    <name type="common">Blackfin icefish</name>
    <name type="synonym">Chaenichthys aceratus</name>
    <dbReference type="NCBI Taxonomy" id="36190"/>
    <lineage>
        <taxon>Eukaryota</taxon>
        <taxon>Metazoa</taxon>
        <taxon>Chordata</taxon>
        <taxon>Craniata</taxon>
        <taxon>Vertebrata</taxon>
        <taxon>Euteleostomi</taxon>
        <taxon>Actinopterygii</taxon>
        <taxon>Neopterygii</taxon>
        <taxon>Teleostei</taxon>
        <taxon>Neoteleostei</taxon>
        <taxon>Acanthomorphata</taxon>
        <taxon>Eupercaria</taxon>
        <taxon>Perciformes</taxon>
        <taxon>Notothenioidei</taxon>
        <taxon>Channichthyidae</taxon>
        <taxon>Chaenocephalus</taxon>
    </lineage>
</organism>
<gene>
    <name evidence="1" type="ORF">KUCAC02_015530</name>
</gene>